<accession>A0A2N3N2E2</accession>
<dbReference type="AlphaFoldDB" id="A0A2N3N2E2"/>
<dbReference type="EMBL" id="NLAX01001034">
    <property type="protein sequence ID" value="PKS06587.1"/>
    <property type="molecule type" value="Genomic_DNA"/>
</dbReference>
<comment type="caution">
    <text evidence="3">The sequence shown here is derived from an EMBL/GenBank/DDBJ whole genome shotgun (WGS) entry which is preliminary data.</text>
</comment>
<protein>
    <recommendedName>
        <fullName evidence="2">WLM domain-containing protein</fullName>
    </recommendedName>
</protein>
<dbReference type="InterPro" id="IPR013536">
    <property type="entry name" value="WLM_dom"/>
</dbReference>
<dbReference type="Gene3D" id="3.30.2010.10">
    <property type="entry name" value="Metalloproteases ('zincins'), catalytic domain"/>
    <property type="match status" value="1"/>
</dbReference>
<sequence>MSLGFQRLNVKKTPPNPHIDFIKPLPGRDEAIALDFLERIAAQCVPVMKKNYLFVRSLEEYEPNREFVGRNFNAGEVIQLVLKCPRTGKWLPFNYVQMVMMHELAHCKQMNHSRAFWAVRNQYAREMEGLWAKNYVGEGLWGRGRELSSGQLDRPTVLTGESLPEHICGGTYQTRGRGRKRRAVNTLTWKEQKERRILKKFGANGVTLGSGAEDERVKLENGKRIMAKPRVAQSQRGRELRAAAALARLETSAKPKEPKESEVITIDSDDSDGYEVIDLTDTPDAVDINGSRLLDKDGIGMVKVCGDEQENSDEASIEFRELMHSFQNRPAPRAPPEPRAKQESKAQPTVAELFKRQRALRDQSGAGNSKQTYK</sequence>
<feature type="compositionally biased region" description="Polar residues" evidence="1">
    <location>
        <begin position="365"/>
        <end position="374"/>
    </location>
</feature>
<dbReference type="Proteomes" id="UP000233524">
    <property type="component" value="Unassembled WGS sequence"/>
</dbReference>
<evidence type="ECO:0000313" key="3">
    <source>
        <dbReference type="EMBL" id="PKS06587.1"/>
    </source>
</evidence>
<dbReference type="PANTHER" id="PTHR30399">
    <property type="entry name" value="UNCHARACTERIZED PROTEIN YGJP"/>
    <property type="match status" value="1"/>
</dbReference>
<feature type="region of interest" description="Disordered" evidence="1">
    <location>
        <begin position="327"/>
        <end position="374"/>
    </location>
</feature>
<dbReference type="PANTHER" id="PTHR30399:SF1">
    <property type="entry name" value="UTP PYROPHOSPHATASE"/>
    <property type="match status" value="1"/>
</dbReference>
<proteinExistence type="predicted"/>
<dbReference type="VEuPathDB" id="FungiDB:jhhlp_007335"/>
<evidence type="ECO:0000256" key="1">
    <source>
        <dbReference type="SAM" id="MobiDB-lite"/>
    </source>
</evidence>
<organism evidence="3 4">
    <name type="scientific">Lomentospora prolificans</name>
    <dbReference type="NCBI Taxonomy" id="41688"/>
    <lineage>
        <taxon>Eukaryota</taxon>
        <taxon>Fungi</taxon>
        <taxon>Dikarya</taxon>
        <taxon>Ascomycota</taxon>
        <taxon>Pezizomycotina</taxon>
        <taxon>Sordariomycetes</taxon>
        <taxon>Hypocreomycetidae</taxon>
        <taxon>Microascales</taxon>
        <taxon>Microascaceae</taxon>
        <taxon>Lomentospora</taxon>
    </lineage>
</organism>
<dbReference type="OrthoDB" id="447842at2759"/>
<dbReference type="InParanoid" id="A0A2N3N2E2"/>
<dbReference type="PROSITE" id="PS51397">
    <property type="entry name" value="WLM"/>
    <property type="match status" value="1"/>
</dbReference>
<evidence type="ECO:0000313" key="4">
    <source>
        <dbReference type="Proteomes" id="UP000233524"/>
    </source>
</evidence>
<name>A0A2N3N2E2_9PEZI</name>
<dbReference type="InterPro" id="IPR053136">
    <property type="entry name" value="UTP_pyrophosphatase-like"/>
</dbReference>
<reference evidence="3 4" key="1">
    <citation type="journal article" date="2017" name="G3 (Bethesda)">
        <title>First Draft Genome Sequence of the Pathogenic Fungus Lomentospora prolificans (Formerly Scedosporium prolificans).</title>
        <authorList>
            <person name="Luo R."/>
            <person name="Zimin A."/>
            <person name="Workman R."/>
            <person name="Fan Y."/>
            <person name="Pertea G."/>
            <person name="Grossman N."/>
            <person name="Wear M.P."/>
            <person name="Jia B."/>
            <person name="Miller H."/>
            <person name="Casadevall A."/>
            <person name="Timp W."/>
            <person name="Zhang S.X."/>
            <person name="Salzberg S.L."/>
        </authorList>
    </citation>
    <scope>NUCLEOTIDE SEQUENCE [LARGE SCALE GENOMIC DNA]</scope>
    <source>
        <strain evidence="3 4">JHH-5317</strain>
    </source>
</reference>
<feature type="domain" description="WLM" evidence="2">
    <location>
        <begin position="10"/>
        <end position="250"/>
    </location>
</feature>
<gene>
    <name evidence="3" type="ORF">jhhlp_007335</name>
</gene>
<keyword evidence="4" id="KW-1185">Reference proteome</keyword>
<dbReference type="STRING" id="41688.A0A2N3N2E2"/>
<dbReference type="Pfam" id="PF08325">
    <property type="entry name" value="WLM"/>
    <property type="match status" value="1"/>
</dbReference>
<evidence type="ECO:0000259" key="2">
    <source>
        <dbReference type="PROSITE" id="PS51397"/>
    </source>
</evidence>